<dbReference type="PANTHER" id="PTHR43968">
    <property type="match status" value="1"/>
</dbReference>
<dbReference type="SFLD" id="SFLDS00019">
    <property type="entry name" value="Glutathione_Transferase_(cytos"/>
    <property type="match status" value="1"/>
</dbReference>
<dbReference type="InterPro" id="IPR050983">
    <property type="entry name" value="GST_Omega/HSP26"/>
</dbReference>
<keyword evidence="2" id="KW-0808">Transferase</keyword>
<dbReference type="Proteomes" id="UP000184395">
    <property type="component" value="Unassembled WGS sequence"/>
</dbReference>
<dbReference type="STRING" id="169427.SAMN05192548_1007171"/>
<dbReference type="PROSITE" id="PS50404">
    <property type="entry name" value="GST_NTER"/>
    <property type="match status" value="1"/>
</dbReference>
<feature type="domain" description="GST N-terminal" evidence="1">
    <location>
        <begin position="8"/>
        <end position="87"/>
    </location>
</feature>
<accession>A0A1M6MIK8</accession>
<organism evidence="2 3">
    <name type="scientific">Paraburkholderia terricola</name>
    <dbReference type="NCBI Taxonomy" id="169427"/>
    <lineage>
        <taxon>Bacteria</taxon>
        <taxon>Pseudomonadati</taxon>
        <taxon>Pseudomonadota</taxon>
        <taxon>Betaproteobacteria</taxon>
        <taxon>Burkholderiales</taxon>
        <taxon>Burkholderiaceae</taxon>
        <taxon>Paraburkholderia</taxon>
    </lineage>
</organism>
<dbReference type="EMBL" id="FRAB01000007">
    <property type="protein sequence ID" value="SHJ83103.1"/>
    <property type="molecule type" value="Genomic_DNA"/>
</dbReference>
<proteinExistence type="predicted"/>
<dbReference type="GO" id="GO:0016740">
    <property type="term" value="F:transferase activity"/>
    <property type="evidence" value="ECO:0007669"/>
    <property type="project" value="UniProtKB-KW"/>
</dbReference>
<dbReference type="SUPFAM" id="SSF52833">
    <property type="entry name" value="Thioredoxin-like"/>
    <property type="match status" value="1"/>
</dbReference>
<dbReference type="SUPFAM" id="SSF47616">
    <property type="entry name" value="GST C-terminal domain-like"/>
    <property type="match status" value="1"/>
</dbReference>
<dbReference type="Gene3D" id="3.40.30.10">
    <property type="entry name" value="Glutaredoxin"/>
    <property type="match status" value="1"/>
</dbReference>
<dbReference type="CDD" id="cd00570">
    <property type="entry name" value="GST_N_family"/>
    <property type="match status" value="1"/>
</dbReference>
<dbReference type="InterPro" id="IPR036282">
    <property type="entry name" value="Glutathione-S-Trfase_C_sf"/>
</dbReference>
<evidence type="ECO:0000313" key="2">
    <source>
        <dbReference type="EMBL" id="SHJ83103.1"/>
    </source>
</evidence>
<evidence type="ECO:0000313" key="3">
    <source>
        <dbReference type="Proteomes" id="UP000184395"/>
    </source>
</evidence>
<dbReference type="InterPro" id="IPR036249">
    <property type="entry name" value="Thioredoxin-like_sf"/>
</dbReference>
<dbReference type="PANTHER" id="PTHR43968:SF6">
    <property type="entry name" value="GLUTATHIONE S-TRANSFERASE OMEGA"/>
    <property type="match status" value="1"/>
</dbReference>
<dbReference type="Pfam" id="PF13410">
    <property type="entry name" value="GST_C_2"/>
    <property type="match status" value="1"/>
</dbReference>
<dbReference type="InterPro" id="IPR040079">
    <property type="entry name" value="Glutathione_S-Trfase"/>
</dbReference>
<dbReference type="Pfam" id="PF13417">
    <property type="entry name" value="GST_N_3"/>
    <property type="match status" value="1"/>
</dbReference>
<dbReference type="Gene3D" id="1.20.1050.10">
    <property type="match status" value="1"/>
</dbReference>
<sequence length="213" mass="23608">MIDPLTGNAMKLIGMLDSPYVRRVAICLKLLKLDFEHQSISVFSTYDQFARINPVVKAPTLIADHGQSVMDSTVILQYLATLAGPEQRLFPSRPDACLRAARLTGLALAACDKTVQIVYERNLRPADKQHEPWMERVRSQMLAAYGELEQEVAAAPLPIEADHFGAADVTVAVAWRFTQMMLPQIVSAADHPRLRAFAARAEQLPEFVSTPPV</sequence>
<name>A0A1M6MIK8_9BURK</name>
<dbReference type="CDD" id="cd03205">
    <property type="entry name" value="GST_C_6"/>
    <property type="match status" value="1"/>
</dbReference>
<dbReference type="InterPro" id="IPR004045">
    <property type="entry name" value="Glutathione_S-Trfase_N"/>
</dbReference>
<reference evidence="2 3" key="1">
    <citation type="submission" date="2016-11" db="EMBL/GenBank/DDBJ databases">
        <authorList>
            <person name="Jaros S."/>
            <person name="Januszkiewicz K."/>
            <person name="Wedrychowicz H."/>
        </authorList>
    </citation>
    <scope>NUCLEOTIDE SEQUENCE [LARGE SCALE GENOMIC DNA]</scope>
    <source>
        <strain evidence="2 3">LMG 20594</strain>
    </source>
</reference>
<gene>
    <name evidence="2" type="ORF">SAMN05192548_1007171</name>
</gene>
<dbReference type="GO" id="GO:0005737">
    <property type="term" value="C:cytoplasm"/>
    <property type="evidence" value="ECO:0007669"/>
    <property type="project" value="TreeGrafter"/>
</dbReference>
<dbReference type="AlphaFoldDB" id="A0A1M6MIK8"/>
<evidence type="ECO:0000259" key="1">
    <source>
        <dbReference type="PROSITE" id="PS50404"/>
    </source>
</evidence>
<protein>
    <submittedName>
        <fullName evidence="2">Glutathione S-transferase</fullName>
    </submittedName>
</protein>